<dbReference type="AlphaFoldDB" id="A0A2N3ICD7"/>
<proteinExistence type="predicted"/>
<comment type="caution">
    <text evidence="3">The sequence shown here is derived from an EMBL/GenBank/DDBJ whole genome shotgun (WGS) entry which is preliminary data.</text>
</comment>
<gene>
    <name evidence="3" type="ORF">BZG01_06160</name>
</gene>
<evidence type="ECO:0000256" key="1">
    <source>
        <dbReference type="SAM" id="Coils"/>
    </source>
</evidence>
<accession>A0A2N3ICD7</accession>
<dbReference type="PROSITE" id="PS51257">
    <property type="entry name" value="PROKAR_LIPOPROTEIN"/>
    <property type="match status" value="1"/>
</dbReference>
<feature type="coiled-coil region" evidence="1">
    <location>
        <begin position="98"/>
        <end position="129"/>
    </location>
</feature>
<keyword evidence="2" id="KW-0732">Signal</keyword>
<keyword evidence="4" id="KW-1185">Reference proteome</keyword>
<evidence type="ECO:0000256" key="2">
    <source>
        <dbReference type="SAM" id="SignalP"/>
    </source>
</evidence>
<dbReference type="EMBL" id="MVDE01000006">
    <property type="protein sequence ID" value="PKQ67945.1"/>
    <property type="molecule type" value="Genomic_DNA"/>
</dbReference>
<sequence>MRVKNIGVLAALFLFTACASIPKETVLLSQTLGSDLQILHQSHNDITDLYFKKIENDINSFVDDVYVPFVIHYALKSQLQDYKDGKPCLYSVIELAGKQEGEEEAKAAINDMQEFLEAAQNQISGKRKELLLPIKQQHSEITKSINQSYENALTANRTITAYLQSLRKLKETQQEALSMIGLQGADSLLTNSLVKVSEQVEKAVETGKKIDAQSDDAYKQIQKITNQIKEITNKKQSNGEK</sequence>
<feature type="signal peptide" evidence="2">
    <location>
        <begin position="1"/>
        <end position="19"/>
    </location>
</feature>
<keyword evidence="1" id="KW-0175">Coiled coil</keyword>
<organism evidence="3 4">
    <name type="scientific">Labilibaculum manganireducens</name>
    <dbReference type="NCBI Taxonomy" id="1940525"/>
    <lineage>
        <taxon>Bacteria</taxon>
        <taxon>Pseudomonadati</taxon>
        <taxon>Bacteroidota</taxon>
        <taxon>Bacteroidia</taxon>
        <taxon>Marinilabiliales</taxon>
        <taxon>Marinifilaceae</taxon>
        <taxon>Labilibaculum</taxon>
    </lineage>
</organism>
<feature type="chain" id="PRO_5014665339" evidence="2">
    <location>
        <begin position="20"/>
        <end position="241"/>
    </location>
</feature>
<name>A0A2N3ICD7_9BACT</name>
<protein>
    <submittedName>
        <fullName evidence="3">Uncharacterized protein</fullName>
    </submittedName>
</protein>
<evidence type="ECO:0000313" key="4">
    <source>
        <dbReference type="Proteomes" id="UP000233618"/>
    </source>
</evidence>
<evidence type="ECO:0000313" key="3">
    <source>
        <dbReference type="EMBL" id="PKQ67945.1"/>
    </source>
</evidence>
<reference evidence="3 4" key="1">
    <citation type="journal article" date="2017" name="Front. Microbiol.">
        <title>Labilibaculum manganireducens gen. nov., sp. nov. and Labilibaculum filiforme sp. nov., Novel Bacteroidetes Isolated from Subsurface Sediments of the Baltic Sea.</title>
        <authorList>
            <person name="Vandieken V."/>
            <person name="Marshall I.P."/>
            <person name="Niemann H."/>
            <person name="Engelen B."/>
            <person name="Cypionka H."/>
        </authorList>
    </citation>
    <scope>NUCLEOTIDE SEQUENCE [LARGE SCALE GENOMIC DNA]</scope>
    <source>
        <strain evidence="3 4">59.10-2M</strain>
    </source>
</reference>
<dbReference type="Proteomes" id="UP000233618">
    <property type="component" value="Unassembled WGS sequence"/>
</dbReference>
<dbReference type="RefSeq" id="WP_218973022.1">
    <property type="nucleotide sequence ID" value="NZ_MVDE01000006.1"/>
</dbReference>